<evidence type="ECO:0000313" key="3">
    <source>
        <dbReference type="Proteomes" id="UP000599009"/>
    </source>
</evidence>
<comment type="caution">
    <text evidence="2">The sequence shown here is derived from an EMBL/GenBank/DDBJ whole genome shotgun (WGS) entry which is preliminary data.</text>
</comment>
<dbReference type="Proteomes" id="UP000599009">
    <property type="component" value="Unassembled WGS sequence"/>
</dbReference>
<keyword evidence="1" id="KW-0732">Signal</keyword>
<reference evidence="3" key="1">
    <citation type="journal article" date="2019" name="Int. J. Syst. Evol. Microbiol.">
        <title>The Global Catalogue of Microorganisms (GCM) 10K type strain sequencing project: providing services to taxonomists for standard genome sequencing and annotation.</title>
        <authorList>
            <consortium name="The Broad Institute Genomics Platform"/>
            <consortium name="The Broad Institute Genome Sequencing Center for Infectious Disease"/>
            <person name="Wu L."/>
            <person name="Ma J."/>
        </authorList>
    </citation>
    <scope>NUCLEOTIDE SEQUENCE [LARGE SCALE GENOMIC DNA]</scope>
    <source>
        <strain evidence="3">CGMCC 1.8985</strain>
    </source>
</reference>
<proteinExistence type="predicted"/>
<evidence type="ECO:0000256" key="1">
    <source>
        <dbReference type="SAM" id="SignalP"/>
    </source>
</evidence>
<sequence length="114" mass="12337">MRVTLFCAAMLAGCSVSAAEPERTHHAGDVWAGCVRIAIEGYARQAGSAQEAIDAAKGSCESWRKAITESMLSKGAPPSLPGYSFSRWDDEYGPKWTKAYLDARKEPPVTQGDR</sequence>
<feature type="chain" id="PRO_5045472711" description="Lipoprotein" evidence="1">
    <location>
        <begin position="19"/>
        <end position="114"/>
    </location>
</feature>
<accession>A0ABQ2ECN6</accession>
<keyword evidence="3" id="KW-1185">Reference proteome</keyword>
<protein>
    <recommendedName>
        <fullName evidence="4">Lipoprotein</fullName>
    </recommendedName>
</protein>
<dbReference type="EMBL" id="BMME01000001">
    <property type="protein sequence ID" value="GGK06941.1"/>
    <property type="molecule type" value="Genomic_DNA"/>
</dbReference>
<name>A0ABQ2ECN6_9GAMM</name>
<gene>
    <name evidence="2" type="ORF">GCM10011394_15170</name>
</gene>
<evidence type="ECO:0000313" key="2">
    <source>
        <dbReference type="EMBL" id="GGK06941.1"/>
    </source>
</evidence>
<feature type="signal peptide" evidence="1">
    <location>
        <begin position="1"/>
        <end position="18"/>
    </location>
</feature>
<evidence type="ECO:0008006" key="4">
    <source>
        <dbReference type="Google" id="ProtNLM"/>
    </source>
</evidence>
<organism evidence="2 3">
    <name type="scientific">Luteimonas terricola</name>
    <dbReference type="NCBI Taxonomy" id="645597"/>
    <lineage>
        <taxon>Bacteria</taxon>
        <taxon>Pseudomonadati</taxon>
        <taxon>Pseudomonadota</taxon>
        <taxon>Gammaproteobacteria</taxon>
        <taxon>Lysobacterales</taxon>
        <taxon>Lysobacteraceae</taxon>
        <taxon>Luteimonas</taxon>
    </lineage>
</organism>